<proteinExistence type="predicted"/>
<evidence type="ECO:0000313" key="3">
    <source>
        <dbReference type="Proteomes" id="UP000053342"/>
    </source>
</evidence>
<evidence type="ECO:0000313" key="2">
    <source>
        <dbReference type="EMBL" id="KIW38584.1"/>
    </source>
</evidence>
<dbReference type="AlphaFoldDB" id="A0A0D2DSG6"/>
<feature type="compositionally biased region" description="Polar residues" evidence="1">
    <location>
        <begin position="175"/>
        <end position="201"/>
    </location>
</feature>
<sequence>MSRLSEERTLVDSFETLVRIPSPEISEHPAISGSANAKPSVADDRPNLITTSSPVQIRSWAEDRARIDAEFRRRPGFDPYRNYDRVRSDFILAPVEGRNAFAASAINLGMNNSFRSRPLVTEPPKSPFIATPKGIIRRTKRKSDEADKTLLNTRASISQLNIDRKDWADTESTADRNSSSLFRPKTPSNSFKTTTTPVSETFDTKKSSLRKVSDLFKPKSGKSLDTSSPSGPTSSPEENIVNQPAHRLNTEKHLRTTLNCPTYDYSESDPLPRHPNTARGWKSRNLKCTTCQDACCALCGRACCAYKTAYLATKTHKDNPESLARAQEILGNISILFPYGQEAPTFLQCSNGAPDDEFGCGKMVCPDCCGQCPNPCCADIQCKRCKKHPFLDCVWHDENVASLSFE</sequence>
<dbReference type="EMBL" id="KN847341">
    <property type="protein sequence ID" value="KIW38584.1"/>
    <property type="molecule type" value="Genomic_DNA"/>
</dbReference>
<organism evidence="2 3">
    <name type="scientific">Exophiala oligosperma</name>
    <dbReference type="NCBI Taxonomy" id="215243"/>
    <lineage>
        <taxon>Eukaryota</taxon>
        <taxon>Fungi</taxon>
        <taxon>Dikarya</taxon>
        <taxon>Ascomycota</taxon>
        <taxon>Pezizomycotina</taxon>
        <taxon>Eurotiomycetes</taxon>
        <taxon>Chaetothyriomycetidae</taxon>
        <taxon>Chaetothyriales</taxon>
        <taxon>Herpotrichiellaceae</taxon>
        <taxon>Exophiala</taxon>
    </lineage>
</organism>
<reference evidence="2 3" key="1">
    <citation type="submission" date="2015-01" db="EMBL/GenBank/DDBJ databases">
        <title>The Genome Sequence of Exophiala oligosperma CBS72588.</title>
        <authorList>
            <consortium name="The Broad Institute Genomics Platform"/>
            <person name="Cuomo C."/>
            <person name="de Hoog S."/>
            <person name="Gorbushina A."/>
            <person name="Stielow B."/>
            <person name="Teixiera M."/>
            <person name="Abouelleil A."/>
            <person name="Chapman S.B."/>
            <person name="Priest M."/>
            <person name="Young S.K."/>
            <person name="Wortman J."/>
            <person name="Nusbaum C."/>
            <person name="Birren B."/>
        </authorList>
    </citation>
    <scope>NUCLEOTIDE SEQUENCE [LARGE SCALE GENOMIC DNA]</scope>
    <source>
        <strain evidence="2 3">CBS 72588</strain>
    </source>
</reference>
<keyword evidence="3" id="KW-1185">Reference proteome</keyword>
<protein>
    <submittedName>
        <fullName evidence="2">Uncharacterized protein</fullName>
    </submittedName>
</protein>
<dbReference type="STRING" id="215243.A0A0D2DSG6"/>
<dbReference type="VEuPathDB" id="FungiDB:PV06_09540"/>
<feature type="region of interest" description="Disordered" evidence="1">
    <location>
        <begin position="25"/>
        <end position="48"/>
    </location>
</feature>
<name>A0A0D2DSG6_9EURO</name>
<evidence type="ECO:0000256" key="1">
    <source>
        <dbReference type="SAM" id="MobiDB-lite"/>
    </source>
</evidence>
<dbReference type="Proteomes" id="UP000053342">
    <property type="component" value="Unassembled WGS sequence"/>
</dbReference>
<gene>
    <name evidence="2" type="ORF">PV06_09540</name>
</gene>
<feature type="compositionally biased region" description="Low complexity" evidence="1">
    <location>
        <begin position="226"/>
        <end position="236"/>
    </location>
</feature>
<accession>A0A0D2DSG6</accession>
<dbReference type="HOGENOM" id="CLU_033342_0_0_1"/>
<feature type="compositionally biased region" description="Basic and acidic residues" evidence="1">
    <location>
        <begin position="202"/>
        <end position="217"/>
    </location>
</feature>
<dbReference type="OrthoDB" id="4146419at2759"/>
<dbReference type="GeneID" id="27361614"/>
<dbReference type="RefSeq" id="XP_016258800.1">
    <property type="nucleotide sequence ID" value="XM_016410993.1"/>
</dbReference>
<feature type="region of interest" description="Disordered" evidence="1">
    <location>
        <begin position="170"/>
        <end position="241"/>
    </location>
</feature>